<dbReference type="Pfam" id="PF00076">
    <property type="entry name" value="RRM_1"/>
    <property type="match status" value="2"/>
</dbReference>
<accession>A0A819HDG8</accession>
<keyword evidence="8" id="KW-0539">Nucleus</keyword>
<dbReference type="FunFam" id="3.30.70.330:FF:000039">
    <property type="entry name" value="U1 small nuclear ribonucleoprotein A"/>
    <property type="match status" value="1"/>
</dbReference>
<feature type="transmembrane region" description="Helical" evidence="12">
    <location>
        <begin position="42"/>
        <end position="61"/>
    </location>
</feature>
<dbReference type="InterPro" id="IPR012677">
    <property type="entry name" value="Nucleotide-bd_a/b_plait_sf"/>
</dbReference>
<dbReference type="EMBL" id="CAJOBF010000972">
    <property type="protein sequence ID" value="CAF3895886.1"/>
    <property type="molecule type" value="Genomic_DNA"/>
</dbReference>
<reference evidence="14" key="1">
    <citation type="submission" date="2021-02" db="EMBL/GenBank/DDBJ databases">
        <authorList>
            <person name="Nowell W R."/>
        </authorList>
    </citation>
    <scope>NUCLEOTIDE SEQUENCE</scope>
</reference>
<evidence type="ECO:0000256" key="10">
    <source>
        <dbReference type="PROSITE-ProRule" id="PRU00176"/>
    </source>
</evidence>
<dbReference type="GO" id="GO:0005681">
    <property type="term" value="C:spliceosomal complex"/>
    <property type="evidence" value="ECO:0007669"/>
    <property type="project" value="UniProtKB-KW"/>
</dbReference>
<proteinExistence type="inferred from homology"/>
<evidence type="ECO:0000313" key="14">
    <source>
        <dbReference type="EMBL" id="CAF3895886.1"/>
    </source>
</evidence>
<dbReference type="FunFam" id="3.30.70.330:FF:000029">
    <property type="entry name" value="U2 small nuclear ribonucleoprotein B"/>
    <property type="match status" value="1"/>
</dbReference>
<keyword evidence="7" id="KW-0508">mRNA splicing</keyword>
<evidence type="ECO:0000256" key="11">
    <source>
        <dbReference type="SAM" id="MobiDB-lite"/>
    </source>
</evidence>
<organism evidence="14 15">
    <name type="scientific">Rotaria magnacalcarata</name>
    <dbReference type="NCBI Taxonomy" id="392030"/>
    <lineage>
        <taxon>Eukaryota</taxon>
        <taxon>Metazoa</taxon>
        <taxon>Spiralia</taxon>
        <taxon>Gnathifera</taxon>
        <taxon>Rotifera</taxon>
        <taxon>Eurotatoria</taxon>
        <taxon>Bdelloidea</taxon>
        <taxon>Philodinida</taxon>
        <taxon>Philodinidae</taxon>
        <taxon>Rotaria</taxon>
    </lineage>
</organism>
<evidence type="ECO:0000313" key="15">
    <source>
        <dbReference type="Proteomes" id="UP000663842"/>
    </source>
</evidence>
<evidence type="ECO:0000256" key="3">
    <source>
        <dbReference type="ARBA" id="ARBA00022664"/>
    </source>
</evidence>
<dbReference type="Proteomes" id="UP000663842">
    <property type="component" value="Unassembled WGS sequence"/>
</dbReference>
<dbReference type="SUPFAM" id="SSF54928">
    <property type="entry name" value="RNA-binding domain, RBD"/>
    <property type="match status" value="1"/>
</dbReference>
<keyword evidence="12" id="KW-0472">Membrane</keyword>
<evidence type="ECO:0000256" key="4">
    <source>
        <dbReference type="ARBA" id="ARBA00022728"/>
    </source>
</evidence>
<dbReference type="GO" id="GO:0030532">
    <property type="term" value="C:small nuclear ribonucleoprotein complex"/>
    <property type="evidence" value="ECO:0007669"/>
    <property type="project" value="UniProtKB-ARBA"/>
</dbReference>
<keyword evidence="4" id="KW-0747">Spliceosome</keyword>
<keyword evidence="3" id="KW-0507">mRNA processing</keyword>
<dbReference type="Gene3D" id="3.30.70.330">
    <property type="match status" value="2"/>
</dbReference>
<evidence type="ECO:0000259" key="13">
    <source>
        <dbReference type="PROSITE" id="PS50102"/>
    </source>
</evidence>
<comment type="subcellular location">
    <subcellularLocation>
        <location evidence="1">Nucleus</location>
    </subcellularLocation>
</comment>
<dbReference type="InterPro" id="IPR000504">
    <property type="entry name" value="RRM_dom"/>
</dbReference>
<evidence type="ECO:0000256" key="5">
    <source>
        <dbReference type="ARBA" id="ARBA00022737"/>
    </source>
</evidence>
<dbReference type="GO" id="GO:0006397">
    <property type="term" value="P:mRNA processing"/>
    <property type="evidence" value="ECO:0007669"/>
    <property type="project" value="UniProtKB-KW"/>
</dbReference>
<dbReference type="InterPro" id="IPR035979">
    <property type="entry name" value="RBD_domain_sf"/>
</dbReference>
<evidence type="ECO:0000256" key="1">
    <source>
        <dbReference type="ARBA" id="ARBA00004123"/>
    </source>
</evidence>
<dbReference type="CDD" id="cd12247">
    <property type="entry name" value="RRM2_U1A_like"/>
    <property type="match status" value="1"/>
</dbReference>
<feature type="domain" description="RRM" evidence="13">
    <location>
        <begin position="214"/>
        <end position="288"/>
    </location>
</feature>
<evidence type="ECO:0000256" key="12">
    <source>
        <dbReference type="SAM" id="Phobius"/>
    </source>
</evidence>
<dbReference type="AlphaFoldDB" id="A0A819HDG8"/>
<dbReference type="GO" id="GO:0008380">
    <property type="term" value="P:RNA splicing"/>
    <property type="evidence" value="ECO:0007669"/>
    <property type="project" value="UniProtKB-KW"/>
</dbReference>
<keyword evidence="5" id="KW-0677">Repeat</keyword>
<dbReference type="CDD" id="cd12246">
    <property type="entry name" value="RRM1_U1A_like"/>
    <property type="match status" value="1"/>
</dbReference>
<feature type="region of interest" description="Disordered" evidence="11">
    <location>
        <begin position="119"/>
        <end position="148"/>
    </location>
</feature>
<dbReference type="SMART" id="SM00360">
    <property type="entry name" value="RRM"/>
    <property type="match status" value="2"/>
</dbReference>
<evidence type="ECO:0000256" key="2">
    <source>
        <dbReference type="ARBA" id="ARBA00007243"/>
    </source>
</evidence>
<protein>
    <recommendedName>
        <fullName evidence="13">RRM domain-containing protein</fullName>
    </recommendedName>
</protein>
<keyword evidence="6 10" id="KW-0694">RNA-binding</keyword>
<evidence type="ECO:0000256" key="7">
    <source>
        <dbReference type="ARBA" id="ARBA00023187"/>
    </source>
</evidence>
<comment type="caution">
    <text evidence="14">The sequence shown here is derived from an EMBL/GenBank/DDBJ whole genome shotgun (WGS) entry which is preliminary data.</text>
</comment>
<keyword evidence="9" id="KW-0687">Ribonucleoprotein</keyword>
<evidence type="ECO:0000256" key="9">
    <source>
        <dbReference type="ARBA" id="ARBA00023274"/>
    </source>
</evidence>
<sequence>MSTTTDNAATGTPVAKSIPPNHTLYVNNLNGKVKKQQLKKSLYNLFISYGRVIGIIAMKGVKMRGQAFIVFDDIQNSTSALRSLQGIMFYGKPMRLSYANRDSDAIRFSKQQIDEKTAALAATSQPEPKQRKEKPRIPPPPLQPPPDRTLHEQHIALMNSEEVNRAANAVAAAEAELQELPLRDRTRRIQSVIAAQTTLVGSAVPMMTEVQPNSTLFVTNLPNETTREALEKLFHQFPGYNDVRLVPGREGIAFIDFDNDSGAASAKDGLNGFQISATNAISIAFDIEKETNEQNRFLNSMHLDFATARNFLGGSVRHFTHVMSSGRGDRRVMCYLIGAIILAFFFLYHTVNSFRNK</sequence>
<gene>
    <name evidence="14" type="ORF">UXM345_LOCUS10260</name>
</gene>
<name>A0A819HDG8_9BILA</name>
<keyword evidence="12" id="KW-0812">Transmembrane</keyword>
<feature type="transmembrane region" description="Helical" evidence="12">
    <location>
        <begin position="332"/>
        <end position="351"/>
    </location>
</feature>
<evidence type="ECO:0000256" key="6">
    <source>
        <dbReference type="ARBA" id="ARBA00022884"/>
    </source>
</evidence>
<comment type="similarity">
    <text evidence="2">Belongs to the RRM U1 A/B'' family.</text>
</comment>
<dbReference type="PROSITE" id="PS50102">
    <property type="entry name" value="RRM"/>
    <property type="match status" value="2"/>
</dbReference>
<dbReference type="GO" id="GO:0003723">
    <property type="term" value="F:RNA binding"/>
    <property type="evidence" value="ECO:0007669"/>
    <property type="project" value="UniProtKB-UniRule"/>
</dbReference>
<evidence type="ECO:0000256" key="8">
    <source>
        <dbReference type="ARBA" id="ARBA00023242"/>
    </source>
</evidence>
<feature type="domain" description="RRM" evidence="13">
    <location>
        <begin position="22"/>
        <end position="101"/>
    </location>
</feature>
<keyword evidence="12" id="KW-1133">Transmembrane helix</keyword>
<feature type="compositionally biased region" description="Pro residues" evidence="11">
    <location>
        <begin position="137"/>
        <end position="147"/>
    </location>
</feature>
<dbReference type="PANTHER" id="PTHR10501">
    <property type="entry name" value="U1 SMALL NUCLEAR RIBONUCLEOPROTEIN A/U2 SMALL NUCLEAR RIBONUCLEOPROTEIN B"/>
    <property type="match status" value="1"/>
</dbReference>